<proteinExistence type="predicted"/>
<dbReference type="InterPro" id="IPR036397">
    <property type="entry name" value="RNaseH_sf"/>
</dbReference>
<dbReference type="Gene3D" id="3.30.420.10">
    <property type="entry name" value="Ribonuclease H-like superfamily/Ribonuclease H"/>
    <property type="match status" value="1"/>
</dbReference>
<dbReference type="GO" id="GO:0015074">
    <property type="term" value="P:DNA integration"/>
    <property type="evidence" value="ECO:0007669"/>
    <property type="project" value="InterPro"/>
</dbReference>
<dbReference type="InterPro" id="IPR001584">
    <property type="entry name" value="Integrase_cat-core"/>
</dbReference>
<dbReference type="InterPro" id="IPR012337">
    <property type="entry name" value="RNaseH-like_sf"/>
</dbReference>
<accession>A0A6M1SMX1</accession>
<dbReference type="Pfam" id="PF13683">
    <property type="entry name" value="rve_3"/>
    <property type="match status" value="1"/>
</dbReference>
<dbReference type="EMBL" id="JAALLT010000003">
    <property type="protein sequence ID" value="NGP76691.1"/>
    <property type="molecule type" value="Genomic_DNA"/>
</dbReference>
<sequence>MPNIIRVDNGPKIIFRKLDNSCKYNVTLAFIQPVKPTHNTYVERLNDCIRTELLKPKRL</sequence>
<dbReference type="SUPFAM" id="SSF53098">
    <property type="entry name" value="Ribonuclease H-like"/>
    <property type="match status" value="1"/>
</dbReference>
<name>A0A6M1SMX1_9BACT</name>
<protein>
    <submittedName>
        <fullName evidence="2">Transposase</fullName>
    </submittedName>
</protein>
<dbReference type="PROSITE" id="PS50994">
    <property type="entry name" value="INTEGRASE"/>
    <property type="match status" value="1"/>
</dbReference>
<evidence type="ECO:0000259" key="1">
    <source>
        <dbReference type="PROSITE" id="PS50994"/>
    </source>
</evidence>
<gene>
    <name evidence="2" type="ORF">G3570_08605</name>
</gene>
<dbReference type="GO" id="GO:0003676">
    <property type="term" value="F:nucleic acid binding"/>
    <property type="evidence" value="ECO:0007669"/>
    <property type="project" value="InterPro"/>
</dbReference>
<comment type="caution">
    <text evidence="2">The sequence shown here is derived from an EMBL/GenBank/DDBJ whole genome shotgun (WGS) entry which is preliminary data.</text>
</comment>
<dbReference type="AlphaFoldDB" id="A0A6M1SMX1"/>
<reference evidence="2 3" key="1">
    <citation type="submission" date="2020-02" db="EMBL/GenBank/DDBJ databases">
        <title>Balneolaceae bacterium YR4-1, complete genome.</title>
        <authorList>
            <person name="Li Y."/>
            <person name="Wu S."/>
        </authorList>
    </citation>
    <scope>NUCLEOTIDE SEQUENCE [LARGE SCALE GENOMIC DNA]</scope>
    <source>
        <strain evidence="2 3">YR4-1</strain>
    </source>
</reference>
<keyword evidence="3" id="KW-1185">Reference proteome</keyword>
<feature type="domain" description="Integrase catalytic" evidence="1">
    <location>
        <begin position="1"/>
        <end position="59"/>
    </location>
</feature>
<evidence type="ECO:0000313" key="2">
    <source>
        <dbReference type="EMBL" id="NGP76691.1"/>
    </source>
</evidence>
<dbReference type="Proteomes" id="UP000473278">
    <property type="component" value="Unassembled WGS sequence"/>
</dbReference>
<evidence type="ECO:0000313" key="3">
    <source>
        <dbReference type="Proteomes" id="UP000473278"/>
    </source>
</evidence>
<organism evidence="2 3">
    <name type="scientific">Halalkalibaculum roseum</name>
    <dbReference type="NCBI Taxonomy" id="2709311"/>
    <lineage>
        <taxon>Bacteria</taxon>
        <taxon>Pseudomonadati</taxon>
        <taxon>Balneolota</taxon>
        <taxon>Balneolia</taxon>
        <taxon>Balneolales</taxon>
        <taxon>Balneolaceae</taxon>
        <taxon>Halalkalibaculum</taxon>
    </lineage>
</organism>